<name>A0A0D1E9R8_MYCMD</name>
<dbReference type="eggNOG" id="KOG2138">
    <property type="taxonomic scope" value="Eukaryota"/>
</dbReference>
<feature type="compositionally biased region" description="Basic and acidic residues" evidence="1">
    <location>
        <begin position="485"/>
        <end position="494"/>
    </location>
</feature>
<feature type="region of interest" description="Disordered" evidence="1">
    <location>
        <begin position="461"/>
        <end position="497"/>
    </location>
</feature>
<dbReference type="Pfam" id="PF26093">
    <property type="entry name" value="HTH_TGH"/>
    <property type="match status" value="1"/>
</dbReference>
<dbReference type="Pfam" id="PF07713">
    <property type="entry name" value="DUF1604"/>
    <property type="match status" value="1"/>
</dbReference>
<feature type="region of interest" description="Disordered" evidence="1">
    <location>
        <begin position="670"/>
        <end position="740"/>
    </location>
</feature>
<evidence type="ECO:0000313" key="3">
    <source>
        <dbReference type="EMBL" id="KIS71135.1"/>
    </source>
</evidence>
<feature type="compositionally biased region" description="Polar residues" evidence="1">
    <location>
        <begin position="461"/>
        <end position="470"/>
    </location>
</feature>
<dbReference type="STRING" id="237631.A0A0D1E9R8"/>
<dbReference type="OMA" id="MIQFVRK"/>
<feature type="region of interest" description="Disordered" evidence="1">
    <location>
        <begin position="754"/>
        <end position="779"/>
    </location>
</feature>
<feature type="region of interest" description="Disordered" evidence="1">
    <location>
        <begin position="277"/>
        <end position="315"/>
    </location>
</feature>
<dbReference type="PROSITE" id="PS50174">
    <property type="entry name" value="G_PATCH"/>
    <property type="match status" value="1"/>
</dbReference>
<dbReference type="AlphaFoldDB" id="A0A0D1E9R8"/>
<dbReference type="GeneID" id="23562170"/>
<dbReference type="OrthoDB" id="20507at2759"/>
<accession>A0A0D1E9R8</accession>
<protein>
    <recommendedName>
        <fullName evidence="2">G-patch domain-containing protein</fullName>
    </recommendedName>
</protein>
<proteinExistence type="predicted"/>
<dbReference type="PANTHER" id="PTHR13384">
    <property type="entry name" value="G PATCH DOMAIN-CONTAINING PROTEIN 1"/>
    <property type="match status" value="1"/>
</dbReference>
<dbReference type="InterPro" id="IPR011666">
    <property type="entry name" value="DUF1604"/>
</dbReference>
<feature type="region of interest" description="Disordered" evidence="1">
    <location>
        <begin position="236"/>
        <end position="258"/>
    </location>
</feature>
<dbReference type="InterPro" id="IPR000467">
    <property type="entry name" value="G_patch_dom"/>
</dbReference>
<feature type="compositionally biased region" description="Basic and acidic residues" evidence="1">
    <location>
        <begin position="709"/>
        <end position="719"/>
    </location>
</feature>
<feature type="compositionally biased region" description="Basic and acidic residues" evidence="1">
    <location>
        <begin position="681"/>
        <end position="693"/>
    </location>
</feature>
<reference evidence="3 4" key="1">
    <citation type="journal article" date="2006" name="Nature">
        <title>Insights from the genome of the biotrophic fungal plant pathogen Ustilago maydis.</title>
        <authorList>
            <person name="Kamper J."/>
            <person name="Kahmann R."/>
            <person name="Bolker M."/>
            <person name="Ma L.J."/>
            <person name="Brefort T."/>
            <person name="Saville B.J."/>
            <person name="Banuett F."/>
            <person name="Kronstad J.W."/>
            <person name="Gold S.E."/>
            <person name="Muller O."/>
            <person name="Perlin M.H."/>
            <person name="Wosten H.A."/>
            <person name="de Vries R."/>
            <person name="Ruiz-Herrera J."/>
            <person name="Reynaga-Pena C.G."/>
            <person name="Snetselaar K."/>
            <person name="McCann M."/>
            <person name="Perez-Martin J."/>
            <person name="Feldbrugge M."/>
            <person name="Basse C.W."/>
            <person name="Steinberg G."/>
            <person name="Ibeas J.I."/>
            <person name="Holloman W."/>
            <person name="Guzman P."/>
            <person name="Farman M."/>
            <person name="Stajich J.E."/>
            <person name="Sentandreu R."/>
            <person name="Gonzalez-Prieto J.M."/>
            <person name="Kennell J.C."/>
            <person name="Molina L."/>
            <person name="Schirawski J."/>
            <person name="Mendoza-Mendoza A."/>
            <person name="Greilinger D."/>
            <person name="Munch K."/>
            <person name="Rossel N."/>
            <person name="Scherer M."/>
            <person name="Vranes M."/>
            <person name="Ladendorf O."/>
            <person name="Vincon V."/>
            <person name="Fuchs U."/>
            <person name="Sandrock B."/>
            <person name="Meng S."/>
            <person name="Ho E.C."/>
            <person name="Cahill M.J."/>
            <person name="Boyce K.J."/>
            <person name="Klose J."/>
            <person name="Klosterman S.J."/>
            <person name="Deelstra H.J."/>
            <person name="Ortiz-Castellanos L."/>
            <person name="Li W."/>
            <person name="Sanchez-Alonso P."/>
            <person name="Schreier P.H."/>
            <person name="Hauser-Hahn I."/>
            <person name="Vaupel M."/>
            <person name="Koopmann E."/>
            <person name="Friedrich G."/>
            <person name="Voss H."/>
            <person name="Schluter T."/>
            <person name="Margolis J."/>
            <person name="Platt D."/>
            <person name="Swimmer C."/>
            <person name="Gnirke A."/>
            <person name="Chen F."/>
            <person name="Vysotskaia V."/>
            <person name="Mannhaupt G."/>
            <person name="Guldener U."/>
            <person name="Munsterkotter M."/>
            <person name="Haase D."/>
            <person name="Oesterheld M."/>
            <person name="Mewes H.W."/>
            <person name="Mauceli E.W."/>
            <person name="DeCaprio D."/>
            <person name="Wade C.M."/>
            <person name="Butler J."/>
            <person name="Young S."/>
            <person name="Jaffe D.B."/>
            <person name="Calvo S."/>
            <person name="Nusbaum C."/>
            <person name="Galagan J."/>
            <person name="Birren B.W."/>
        </authorList>
    </citation>
    <scope>NUCLEOTIDE SEQUENCE [LARGE SCALE GENOMIC DNA]</scope>
    <source>
        <strain evidence="4">DSM 14603 / FGSC 9021 / UM521</strain>
    </source>
</reference>
<feature type="compositionally biased region" description="Basic residues" evidence="1">
    <location>
        <begin position="731"/>
        <end position="740"/>
    </location>
</feature>
<evidence type="ECO:0000256" key="1">
    <source>
        <dbReference type="SAM" id="MobiDB-lite"/>
    </source>
</evidence>
<dbReference type="PANTHER" id="PTHR13384:SF19">
    <property type="entry name" value="G PATCH DOMAIN-CONTAINING PROTEIN 1"/>
    <property type="match status" value="1"/>
</dbReference>
<dbReference type="VEuPathDB" id="FungiDB:UMAG_01045"/>
<dbReference type="GO" id="GO:0006397">
    <property type="term" value="P:mRNA processing"/>
    <property type="evidence" value="ECO:0007669"/>
    <property type="project" value="InterPro"/>
</dbReference>
<dbReference type="Proteomes" id="UP000000561">
    <property type="component" value="Chromosome 2"/>
</dbReference>
<organism evidence="3 4">
    <name type="scientific">Mycosarcoma maydis</name>
    <name type="common">Corn smut fungus</name>
    <name type="synonym">Ustilago maydis</name>
    <dbReference type="NCBI Taxonomy" id="5270"/>
    <lineage>
        <taxon>Eukaryota</taxon>
        <taxon>Fungi</taxon>
        <taxon>Dikarya</taxon>
        <taxon>Basidiomycota</taxon>
        <taxon>Ustilaginomycotina</taxon>
        <taxon>Ustilaginomycetes</taxon>
        <taxon>Ustilaginales</taxon>
        <taxon>Ustilaginaceae</taxon>
        <taxon>Mycosarcoma</taxon>
    </lineage>
</organism>
<dbReference type="GO" id="GO:0003723">
    <property type="term" value="F:RNA binding"/>
    <property type="evidence" value="ECO:0000318"/>
    <property type="project" value="GO_Central"/>
</dbReference>
<dbReference type="RefSeq" id="XP_011387014.1">
    <property type="nucleotide sequence ID" value="XM_011388712.1"/>
</dbReference>
<dbReference type="EMBL" id="CM003141">
    <property type="protein sequence ID" value="KIS71135.1"/>
    <property type="molecule type" value="Genomic_DNA"/>
</dbReference>
<sequence>MATDRLRRKVRSVSPDSLWSLTRNLCIVGTPLPSVSSGKRDPNELKPIWQQEARDAQGRRRFHGAFTGGWSAGYYNTVGSEHGWTPTSFRSSRKHRAEDKRSTVQDFMDEEDLADWKAAQHVTRASDNAVAGLNQIAGLREVSASTSAVAEEDGVGLASNEEVGYKLLRRMGWKPGQELGCKSGAKTKAMHSDSSRTIGSGCAIKVDNSAHVSAQAHTSKRGLGAPEQPTLLQMLDKHDRPKCATTTSVDSPKDDRAHVWSDGRPILSGFQLARQASAPPRVLERPPLPVGWQPDPTRIWKRSTASTDDPARNLTPASRAHLLGEAKLPGPPPNIAAFLSTKARQHLASSRNLPLPSPCSSESKPEFIHVPHLDPSTAAQALQGFAPFDTNPAKHERYLTYLKSQSTSCSTDERSKSLAVPTELTAEQYSNELHEFAKSANMFRPISSAMASRFAKASESVMQHETSATSAHAGLRHPAPASAVSERKDKERQNEAGVVAEKQLSIAQSAAKMGNFGHLTRKVEAWEPERLLCKRLGVTEPAIARRRKDGEQPTRSQHSSAERPDPNMQDDPDLFYGSTRSSKSKSSVRVDQHWARSKDQLKALAAAPTPLSLDAQASTGLFVPQATTQVEDALQEDEIGMGDDERQGDDTLTYIKPSIDVYKAIFASDEETSDVEQGGASRDKTAVRPKMHDSTAGSGVIFQVRSKRKDAGDETEKLADTSTSTAAQTEKKRKKDKSTKKRSLLTFDFDQDDLDAAPVGFSSETKTKTKARMRASDMF</sequence>
<gene>
    <name evidence="3" type="ORF">UMAG_01045</name>
</gene>
<evidence type="ECO:0000259" key="2">
    <source>
        <dbReference type="PROSITE" id="PS50174"/>
    </source>
</evidence>
<feature type="domain" description="G-patch" evidence="2">
    <location>
        <begin position="160"/>
        <end position="228"/>
    </location>
</feature>
<evidence type="ECO:0000313" key="4">
    <source>
        <dbReference type="Proteomes" id="UP000000561"/>
    </source>
</evidence>
<keyword evidence="4" id="KW-1185">Reference proteome</keyword>
<dbReference type="InParanoid" id="A0A0D1E9R8"/>
<dbReference type="FunCoup" id="A0A0D1E9R8">
    <property type="interactions" value="144"/>
</dbReference>
<feature type="region of interest" description="Disordered" evidence="1">
    <location>
        <begin position="543"/>
        <end position="593"/>
    </location>
</feature>
<dbReference type="KEGG" id="uma:UMAG_01045"/>
<dbReference type="GO" id="GO:0005634">
    <property type="term" value="C:nucleus"/>
    <property type="evidence" value="ECO:0000318"/>
    <property type="project" value="GO_Central"/>
</dbReference>